<keyword evidence="1" id="KW-0880">Kelch repeat</keyword>
<dbReference type="InterPro" id="IPR011333">
    <property type="entry name" value="SKP1/BTB/POZ_sf"/>
</dbReference>
<reference evidence="6" key="3">
    <citation type="submission" date="2015-06" db="UniProtKB">
        <authorList>
            <consortium name="EnsemblMetazoa"/>
        </authorList>
    </citation>
    <scope>IDENTIFICATION</scope>
</reference>
<dbReference type="SMART" id="SM00225">
    <property type="entry name" value="BTB"/>
    <property type="match status" value="1"/>
</dbReference>
<dbReference type="GeneID" id="20213264"/>
<dbReference type="HOGENOM" id="CLU_967339_0_0_1"/>
<keyword evidence="2" id="KW-0677">Repeat</keyword>
<dbReference type="AlphaFoldDB" id="T1FWR9"/>
<reference evidence="7" key="1">
    <citation type="submission" date="2012-12" db="EMBL/GenBank/DDBJ databases">
        <authorList>
            <person name="Hellsten U."/>
            <person name="Grimwood J."/>
            <person name="Chapman J.A."/>
            <person name="Shapiro H."/>
            <person name="Aerts A."/>
            <person name="Otillar R.P."/>
            <person name="Terry A.Y."/>
            <person name="Boore J.L."/>
            <person name="Simakov O."/>
            <person name="Marletaz F."/>
            <person name="Cho S.-J."/>
            <person name="Edsinger-Gonzales E."/>
            <person name="Havlak P."/>
            <person name="Kuo D.-H."/>
            <person name="Larsson T."/>
            <person name="Lv J."/>
            <person name="Arendt D."/>
            <person name="Savage R."/>
            <person name="Osoegawa K."/>
            <person name="de Jong P."/>
            <person name="Lindberg D.R."/>
            <person name="Seaver E.C."/>
            <person name="Weisblat D.A."/>
            <person name="Putnam N.H."/>
            <person name="Grigoriev I.V."/>
            <person name="Rokhsar D.S."/>
        </authorList>
    </citation>
    <scope>NUCLEOTIDE SEQUENCE</scope>
</reference>
<reference evidence="5 7" key="2">
    <citation type="journal article" date="2013" name="Nature">
        <title>Insights into bilaterian evolution from three spiralian genomes.</title>
        <authorList>
            <person name="Simakov O."/>
            <person name="Marletaz F."/>
            <person name="Cho S.J."/>
            <person name="Edsinger-Gonzales E."/>
            <person name="Havlak P."/>
            <person name="Hellsten U."/>
            <person name="Kuo D.H."/>
            <person name="Larsson T."/>
            <person name="Lv J."/>
            <person name="Arendt D."/>
            <person name="Savage R."/>
            <person name="Osoegawa K."/>
            <person name="de Jong P."/>
            <person name="Grimwood J."/>
            <person name="Chapman J.A."/>
            <person name="Shapiro H."/>
            <person name="Aerts A."/>
            <person name="Otillar R.P."/>
            <person name="Terry A.Y."/>
            <person name="Boore J.L."/>
            <person name="Grigoriev I.V."/>
            <person name="Lindberg D.R."/>
            <person name="Seaver E.C."/>
            <person name="Weisblat D.A."/>
            <person name="Putnam N.H."/>
            <person name="Rokhsar D.S."/>
        </authorList>
    </citation>
    <scope>NUCLEOTIDE SEQUENCE</scope>
</reference>
<dbReference type="SUPFAM" id="SSF54695">
    <property type="entry name" value="POZ domain"/>
    <property type="match status" value="1"/>
</dbReference>
<dbReference type="EnsemblMetazoa" id="HelroT195121">
    <property type="protein sequence ID" value="HelroP195121"/>
    <property type="gene ID" value="HelroG195121"/>
</dbReference>
<keyword evidence="3" id="KW-0472">Membrane</keyword>
<evidence type="ECO:0000313" key="5">
    <source>
        <dbReference type="EMBL" id="ESO00520.1"/>
    </source>
</evidence>
<dbReference type="PANTHER" id="PTHR46376:SF1">
    <property type="entry name" value="LEUCINE-ZIPPER-LIKE TRANSCRIPTIONAL REGULATOR 1"/>
    <property type="match status" value="1"/>
</dbReference>
<dbReference type="EMBL" id="KB096934">
    <property type="protein sequence ID" value="ESO00520.1"/>
    <property type="molecule type" value="Genomic_DNA"/>
</dbReference>
<evidence type="ECO:0000313" key="7">
    <source>
        <dbReference type="Proteomes" id="UP000015101"/>
    </source>
</evidence>
<dbReference type="InterPro" id="IPR000210">
    <property type="entry name" value="BTB/POZ_dom"/>
</dbReference>
<dbReference type="Proteomes" id="UP000015101">
    <property type="component" value="Unassembled WGS sequence"/>
</dbReference>
<gene>
    <name evidence="6" type="primary">20213264</name>
    <name evidence="5" type="ORF">HELRODRAFT_195121</name>
</gene>
<dbReference type="OMA" id="HFIDIVM"/>
<proteinExistence type="predicted"/>
<dbReference type="STRING" id="6412.T1FWR9"/>
<dbReference type="RefSeq" id="XP_009021382.1">
    <property type="nucleotide sequence ID" value="XM_009023134.1"/>
</dbReference>
<evidence type="ECO:0000259" key="4">
    <source>
        <dbReference type="PROSITE" id="PS50097"/>
    </source>
</evidence>
<evidence type="ECO:0000256" key="2">
    <source>
        <dbReference type="ARBA" id="ARBA00022737"/>
    </source>
</evidence>
<dbReference type="Gene3D" id="3.30.710.10">
    <property type="entry name" value="Potassium Channel Kv1.1, Chain A"/>
    <property type="match status" value="2"/>
</dbReference>
<protein>
    <recommendedName>
        <fullName evidence="4">BTB domain-containing protein</fullName>
    </recommendedName>
</protein>
<keyword evidence="3" id="KW-1133">Transmembrane helix</keyword>
<name>T1FWR9_HELRO</name>
<feature type="domain" description="BTB" evidence="4">
    <location>
        <begin position="192"/>
        <end position="259"/>
    </location>
</feature>
<dbReference type="KEGG" id="hro:HELRODRAFT_195121"/>
<sequence length="288" mass="32520">MTTETGNSSTSNGNDSLALTSIINIITSLLSVNIITSTSIFFVITIIIIINALANDDAPNKGAPFESLSARVEDKSLQLQLIRLEHLCLQYLQNSINIQNVLTALRNADDLGLSYIKDYCLHYIIKDPLYSSIVVSKDFETVSKTLIIEIVRLRQNHNKLSADMISRAFDVHHSNTLESDMKKFLTEDDLFSDITLELNDFKFRGHRSILAARSSFFEAHLRSFPPSDGVIKIPIEVMIPQSLTSLLKYIYYGDTNMSPDHSLYLFSASSFFGFTNNRLQTHTRYFVC</sequence>
<dbReference type="EMBL" id="AMQM01009769">
    <property type="status" value="NOT_ANNOTATED_CDS"/>
    <property type="molecule type" value="Genomic_DNA"/>
</dbReference>
<feature type="transmembrane region" description="Helical" evidence="3">
    <location>
        <begin position="22"/>
        <end position="54"/>
    </location>
</feature>
<evidence type="ECO:0000313" key="6">
    <source>
        <dbReference type="EnsemblMetazoa" id="HelroP195121"/>
    </source>
</evidence>
<keyword evidence="7" id="KW-1185">Reference proteome</keyword>
<evidence type="ECO:0000256" key="3">
    <source>
        <dbReference type="SAM" id="Phobius"/>
    </source>
</evidence>
<dbReference type="OrthoDB" id="10250130at2759"/>
<organism evidence="6 7">
    <name type="scientific">Helobdella robusta</name>
    <name type="common">Californian leech</name>
    <dbReference type="NCBI Taxonomy" id="6412"/>
    <lineage>
        <taxon>Eukaryota</taxon>
        <taxon>Metazoa</taxon>
        <taxon>Spiralia</taxon>
        <taxon>Lophotrochozoa</taxon>
        <taxon>Annelida</taxon>
        <taxon>Clitellata</taxon>
        <taxon>Hirudinea</taxon>
        <taxon>Rhynchobdellida</taxon>
        <taxon>Glossiphoniidae</taxon>
        <taxon>Helobdella</taxon>
    </lineage>
</organism>
<dbReference type="PANTHER" id="PTHR46376">
    <property type="entry name" value="LEUCINE-ZIPPER-LIKE TRANSCRIPTIONAL REGULATOR 1"/>
    <property type="match status" value="1"/>
</dbReference>
<dbReference type="InterPro" id="IPR051568">
    <property type="entry name" value="LZTR1/Attractin"/>
</dbReference>
<dbReference type="EMBL" id="AMQM01009768">
    <property type="status" value="NOT_ANNOTATED_CDS"/>
    <property type="molecule type" value="Genomic_DNA"/>
</dbReference>
<evidence type="ECO:0000256" key="1">
    <source>
        <dbReference type="ARBA" id="ARBA00022441"/>
    </source>
</evidence>
<dbReference type="Pfam" id="PF00651">
    <property type="entry name" value="BTB"/>
    <property type="match status" value="1"/>
</dbReference>
<dbReference type="CTD" id="20213264"/>
<dbReference type="PROSITE" id="PS50097">
    <property type="entry name" value="BTB"/>
    <property type="match status" value="1"/>
</dbReference>
<dbReference type="InParanoid" id="T1FWR9"/>
<keyword evidence="3" id="KW-0812">Transmembrane</keyword>
<accession>T1FWR9</accession>
<dbReference type="eggNOG" id="ENOG502QQ74">
    <property type="taxonomic scope" value="Eukaryota"/>
</dbReference>